<proteinExistence type="predicted"/>
<reference evidence="2" key="1">
    <citation type="submission" date="2021-04" db="EMBL/GenBank/DDBJ databases">
        <title>Ouciella asimina sp. nov., isolated from the surface seawater in the hydrothermal field of Okinawa Trough.</title>
        <authorList>
            <person name="Shuang W."/>
        </authorList>
    </citation>
    <scope>NUCLEOTIDE SEQUENCE</scope>
    <source>
        <strain evidence="2">LXI357</strain>
    </source>
</reference>
<keyword evidence="1" id="KW-0472">Membrane</keyword>
<dbReference type="RefSeq" id="WP_284053423.1">
    <property type="nucleotide sequence ID" value="NZ_JAGRQC010000002.1"/>
</dbReference>
<evidence type="ECO:0000256" key="1">
    <source>
        <dbReference type="SAM" id="Phobius"/>
    </source>
</evidence>
<feature type="transmembrane region" description="Helical" evidence="1">
    <location>
        <begin position="43"/>
        <end position="66"/>
    </location>
</feature>
<keyword evidence="1" id="KW-1133">Transmembrane helix</keyword>
<dbReference type="EMBL" id="JAGRQC010000002">
    <property type="protein sequence ID" value="MBR0552124.1"/>
    <property type="molecule type" value="Genomic_DNA"/>
</dbReference>
<keyword evidence="1" id="KW-0812">Transmembrane</keyword>
<gene>
    <name evidence="2" type="ORF">J7S20_06390</name>
</gene>
<sequence length="146" mass="15924">MRPKSIVRFEIFYLLSIAVGLISTAINWNTGLEKVQQSSPEAAAFYPAMVAGGAAISILISLLLWYFTARRASNVARWILTVFFGLSILSLLYTLSTGQFPGGLAGIVAVTSYILNALAVVMLFQPDANAWFKRDTPPAQDAETFE</sequence>
<name>A0A8T4IE45_9SPHN</name>
<dbReference type="Proteomes" id="UP000676996">
    <property type="component" value="Unassembled WGS sequence"/>
</dbReference>
<protein>
    <submittedName>
        <fullName evidence="2">Uncharacterized protein</fullName>
    </submittedName>
</protein>
<keyword evidence="3" id="KW-1185">Reference proteome</keyword>
<evidence type="ECO:0000313" key="2">
    <source>
        <dbReference type="EMBL" id="MBR0552124.1"/>
    </source>
</evidence>
<dbReference type="AlphaFoldDB" id="A0A8T4IE45"/>
<comment type="caution">
    <text evidence="2">The sequence shown here is derived from an EMBL/GenBank/DDBJ whole genome shotgun (WGS) entry which is preliminary data.</text>
</comment>
<feature type="transmembrane region" description="Helical" evidence="1">
    <location>
        <begin position="78"/>
        <end position="96"/>
    </location>
</feature>
<feature type="transmembrane region" description="Helical" evidence="1">
    <location>
        <begin position="102"/>
        <end position="124"/>
    </location>
</feature>
<organism evidence="2 3">
    <name type="scientific">Stakelama marina</name>
    <dbReference type="NCBI Taxonomy" id="2826939"/>
    <lineage>
        <taxon>Bacteria</taxon>
        <taxon>Pseudomonadati</taxon>
        <taxon>Pseudomonadota</taxon>
        <taxon>Alphaproteobacteria</taxon>
        <taxon>Sphingomonadales</taxon>
        <taxon>Sphingomonadaceae</taxon>
        <taxon>Stakelama</taxon>
    </lineage>
</organism>
<evidence type="ECO:0000313" key="3">
    <source>
        <dbReference type="Proteomes" id="UP000676996"/>
    </source>
</evidence>
<accession>A0A8T4IE45</accession>
<feature type="transmembrane region" description="Helical" evidence="1">
    <location>
        <begin position="12"/>
        <end position="31"/>
    </location>
</feature>